<dbReference type="PANTHER" id="PTHR43311">
    <property type="entry name" value="GLUTAMATE--TRNA LIGASE"/>
    <property type="match status" value="1"/>
</dbReference>
<comment type="function">
    <text evidence="7">Catalyzes the tRNA-independent activation of glutamate in presence of ATP and the subsequent transfer of glutamate onto a tRNA(Asp). Glutamate is transferred on the 2-amino-5-(4,5-dihydroxy-2-cyclopenten-1-yl) moiety of the queuosine in the wobble position of the QUC anticodon.</text>
</comment>
<evidence type="ECO:0000313" key="10">
    <source>
        <dbReference type="EMBL" id="TDQ46518.1"/>
    </source>
</evidence>
<evidence type="ECO:0000313" key="11">
    <source>
        <dbReference type="Proteomes" id="UP000295375"/>
    </source>
</evidence>
<dbReference type="NCBIfam" id="NF004314">
    <property type="entry name" value="PRK05710.1-3"/>
    <property type="match status" value="1"/>
</dbReference>
<feature type="short sequence motif" description="'KMSKS' region" evidence="7">
    <location>
        <begin position="232"/>
        <end position="236"/>
    </location>
</feature>
<dbReference type="GO" id="GO:0005829">
    <property type="term" value="C:cytosol"/>
    <property type="evidence" value="ECO:0007669"/>
    <property type="project" value="TreeGrafter"/>
</dbReference>
<dbReference type="Proteomes" id="UP000295375">
    <property type="component" value="Unassembled WGS sequence"/>
</dbReference>
<feature type="domain" description="Glutamyl/glutaminyl-tRNA synthetase class Ib catalytic" evidence="9">
    <location>
        <begin position="13"/>
        <end position="241"/>
    </location>
</feature>
<evidence type="ECO:0000256" key="3">
    <source>
        <dbReference type="ARBA" id="ARBA00022741"/>
    </source>
</evidence>
<evidence type="ECO:0000259" key="9">
    <source>
        <dbReference type="Pfam" id="PF00749"/>
    </source>
</evidence>
<dbReference type="GO" id="GO:0004818">
    <property type="term" value="F:glutamate-tRNA ligase activity"/>
    <property type="evidence" value="ECO:0007669"/>
    <property type="project" value="TreeGrafter"/>
</dbReference>
<feature type="binding site" evidence="7">
    <location>
        <begin position="16"/>
        <end position="20"/>
    </location>
    <ligand>
        <name>L-glutamate</name>
        <dbReference type="ChEBI" id="CHEBI:29985"/>
    </ligand>
</feature>
<evidence type="ECO:0000256" key="6">
    <source>
        <dbReference type="ARBA" id="ARBA00023146"/>
    </source>
</evidence>
<dbReference type="GO" id="GO:0008270">
    <property type="term" value="F:zinc ion binding"/>
    <property type="evidence" value="ECO:0007669"/>
    <property type="project" value="InterPro"/>
</dbReference>
<keyword evidence="4" id="KW-0862">Zinc</keyword>
<comment type="caution">
    <text evidence="10">The sequence shown here is derived from an EMBL/GenBank/DDBJ whole genome shotgun (WGS) entry which is preliminary data.</text>
</comment>
<feature type="binding site" evidence="7">
    <location>
        <position position="176"/>
    </location>
    <ligand>
        <name>L-glutamate</name>
        <dbReference type="ChEBI" id="CHEBI:29985"/>
    </ligand>
</feature>
<dbReference type="PANTHER" id="PTHR43311:SF1">
    <property type="entry name" value="GLUTAMYL-Q TRNA(ASP) SYNTHETASE"/>
    <property type="match status" value="1"/>
</dbReference>
<protein>
    <recommendedName>
        <fullName evidence="7">Glutamyl-Q tRNA(Asp) synthetase</fullName>
        <shortName evidence="7">Glu-Q-RSs</shortName>
        <ecNumber evidence="7">6.1.1.-</ecNumber>
    </recommendedName>
</protein>
<dbReference type="FunFam" id="3.40.50.620:FF:000093">
    <property type="entry name" value="Glutamyl-Q tRNA(Asp) synthetase"/>
    <property type="match status" value="1"/>
</dbReference>
<keyword evidence="1 7" id="KW-0436">Ligase</keyword>
<keyword evidence="5 7" id="KW-0067">ATP-binding</keyword>
<dbReference type="NCBIfam" id="TIGR03838">
    <property type="entry name" value="queuosine_YadB"/>
    <property type="match status" value="1"/>
</dbReference>
<comment type="similarity">
    <text evidence="7">Belongs to the class-I aminoacyl-tRNA synthetase family. GluQ subfamily.</text>
</comment>
<dbReference type="InterPro" id="IPR000924">
    <property type="entry name" value="Glu/Gln-tRNA-synth"/>
</dbReference>
<dbReference type="AlphaFoldDB" id="A0A4R6UI26"/>
<dbReference type="HAMAP" id="MF_01428">
    <property type="entry name" value="Glu_Q_tRNA_synth"/>
    <property type="match status" value="1"/>
</dbReference>
<proteinExistence type="inferred from homology"/>
<evidence type="ECO:0000256" key="5">
    <source>
        <dbReference type="ARBA" id="ARBA00022840"/>
    </source>
</evidence>
<comment type="caution">
    <text evidence="7">Lacks conserved residue(s) required for the propagation of feature annotation.</text>
</comment>
<evidence type="ECO:0000256" key="2">
    <source>
        <dbReference type="ARBA" id="ARBA00022723"/>
    </source>
</evidence>
<keyword evidence="6 7" id="KW-0030">Aminoacyl-tRNA synthetase</keyword>
<keyword evidence="8" id="KW-0648">Protein biosynthesis</keyword>
<keyword evidence="2" id="KW-0479">Metal-binding</keyword>
<dbReference type="SUPFAM" id="SSF52374">
    <property type="entry name" value="Nucleotidylyl transferase"/>
    <property type="match status" value="1"/>
</dbReference>
<dbReference type="Gene3D" id="3.40.50.620">
    <property type="entry name" value="HUPs"/>
    <property type="match status" value="1"/>
</dbReference>
<dbReference type="InterPro" id="IPR049940">
    <property type="entry name" value="GluQ/Sye"/>
</dbReference>
<dbReference type="EC" id="6.1.1.-" evidence="7"/>
<dbReference type="InterPro" id="IPR014729">
    <property type="entry name" value="Rossmann-like_a/b/a_fold"/>
</dbReference>
<dbReference type="EMBL" id="SNYM01000013">
    <property type="protein sequence ID" value="TDQ46518.1"/>
    <property type="molecule type" value="Genomic_DNA"/>
</dbReference>
<reference evidence="10 11" key="1">
    <citation type="submission" date="2019-03" db="EMBL/GenBank/DDBJ databases">
        <title>Genomic Encyclopedia of Type Strains, Phase IV (KMG-IV): sequencing the most valuable type-strain genomes for metagenomic binning, comparative biology and taxonomic classification.</title>
        <authorList>
            <person name="Goeker M."/>
        </authorList>
    </citation>
    <scope>NUCLEOTIDE SEQUENCE [LARGE SCALE GENOMIC DNA]</scope>
    <source>
        <strain evidence="10 11">DSM 103792</strain>
    </source>
</reference>
<evidence type="ECO:0000256" key="4">
    <source>
        <dbReference type="ARBA" id="ARBA00022833"/>
    </source>
</evidence>
<dbReference type="InterPro" id="IPR020058">
    <property type="entry name" value="Glu/Gln-tRNA-synth_Ib_cat-dom"/>
</dbReference>
<accession>A0A4R6UI26</accession>
<keyword evidence="3 7" id="KW-0547">Nucleotide-binding</keyword>
<keyword evidence="11" id="KW-1185">Reference proteome</keyword>
<feature type="binding site" evidence="7">
    <location>
        <position position="52"/>
    </location>
    <ligand>
        <name>L-glutamate</name>
        <dbReference type="ChEBI" id="CHEBI:29985"/>
    </ligand>
</feature>
<evidence type="ECO:0000256" key="8">
    <source>
        <dbReference type="RuleBase" id="RU363037"/>
    </source>
</evidence>
<name>A0A4R6UI26_9GAMM</name>
<dbReference type="Pfam" id="PF00749">
    <property type="entry name" value="tRNA-synt_1c"/>
    <property type="match status" value="1"/>
</dbReference>
<evidence type="ECO:0000256" key="7">
    <source>
        <dbReference type="HAMAP-Rule" id="MF_01428"/>
    </source>
</evidence>
<dbReference type="PRINTS" id="PR00987">
    <property type="entry name" value="TRNASYNTHGLU"/>
</dbReference>
<dbReference type="InterPro" id="IPR022380">
    <property type="entry name" value="Glu-Q_tRNA(Asp)_Synthase"/>
</dbReference>
<feature type="binding site" evidence="7">
    <location>
        <position position="194"/>
    </location>
    <ligand>
        <name>L-glutamate</name>
        <dbReference type="ChEBI" id="CHEBI:29985"/>
    </ligand>
</feature>
<feature type="short sequence motif" description="'HIGH' region" evidence="7">
    <location>
        <begin position="19"/>
        <end position="29"/>
    </location>
</feature>
<dbReference type="GO" id="GO:0005524">
    <property type="term" value="F:ATP binding"/>
    <property type="evidence" value="ECO:0007669"/>
    <property type="project" value="UniProtKB-KW"/>
</dbReference>
<dbReference type="GO" id="GO:0006424">
    <property type="term" value="P:glutamyl-tRNA aminoacylation"/>
    <property type="evidence" value="ECO:0007669"/>
    <property type="project" value="InterPro"/>
</dbReference>
<organism evidence="10 11">
    <name type="scientific">Permianibacter aggregans</name>
    <dbReference type="NCBI Taxonomy" id="1510150"/>
    <lineage>
        <taxon>Bacteria</taxon>
        <taxon>Pseudomonadati</taxon>
        <taxon>Pseudomonadota</taxon>
        <taxon>Gammaproteobacteria</taxon>
        <taxon>Pseudomonadales</taxon>
        <taxon>Pseudomonadaceae</taxon>
        <taxon>Permianibacter</taxon>
    </lineage>
</organism>
<evidence type="ECO:0000256" key="1">
    <source>
        <dbReference type="ARBA" id="ARBA00022598"/>
    </source>
</evidence>
<feature type="binding site" evidence="7">
    <location>
        <position position="235"/>
    </location>
    <ligand>
        <name>ATP</name>
        <dbReference type="ChEBI" id="CHEBI:30616"/>
    </ligand>
</feature>
<sequence length="295" mass="32139">MTLPVSITAVAPVIGRFAPSPSGPLHFGSLVAALGSYLSAKAQRGQWLLRIEDIDPPREPVGAADTIRKQLEAFALCWDSEVLYQSQRSERYEQVLAQLLASGAAFHCACTRRELQDNAGRCANHCAEKHLGGQRTAIRLRAPAKTLAINDRIHGLVEIAEHEDIVLKRRDGLYGYTLAVVVDDLDQGITEIVRGADLLTASPLQAQLFRLLGAQPPSYTHLPLVLQADGRKLSKQNQAPAISVEQRLELLHRALRVLGQPVPEAEHPEALLTAATTTWDIAKVPKGPVFELASN</sequence>
<dbReference type="GO" id="GO:0006400">
    <property type="term" value="P:tRNA modification"/>
    <property type="evidence" value="ECO:0007669"/>
    <property type="project" value="InterPro"/>
</dbReference>
<gene>
    <name evidence="7" type="primary">gluQ</name>
    <name evidence="10" type="ORF">EV696_11359</name>
</gene>
<dbReference type="OrthoDB" id="9807503at2"/>